<dbReference type="AlphaFoldDB" id="A0A432ZHI3"/>
<gene>
    <name evidence="2" type="ORF">CWI81_02825</name>
</gene>
<sequence>MKILYWQVSAAVSCLLISFVATADTQIEDAKEALNQLRQQQAVEFGYERHSRFDDRTMLELHQPQVKEQPWQLLQENAETPSAHRLDEYRRMKRDEEAASETTDEEQQSVKLSLTTLVQEQTLQYLDQRQWQGQTLRAYSFEPNLEKFSEHNDKLQGHLYLSVDSEQLKGLSITLQESFSPAMSVKLERFKLQIELMQIEREGKTYTVPQRTEEQVAGSYLYFKDFDDYTVREYSDYQVFPKPASDK</sequence>
<evidence type="ECO:0000256" key="1">
    <source>
        <dbReference type="SAM" id="SignalP"/>
    </source>
</evidence>
<accession>A0A432ZHI3</accession>
<organism evidence="2 3">
    <name type="scientific">Idiomarina seosinensis</name>
    <dbReference type="NCBI Taxonomy" id="281739"/>
    <lineage>
        <taxon>Bacteria</taxon>
        <taxon>Pseudomonadati</taxon>
        <taxon>Pseudomonadota</taxon>
        <taxon>Gammaproteobacteria</taxon>
        <taxon>Alteromonadales</taxon>
        <taxon>Idiomarinaceae</taxon>
        <taxon>Idiomarina</taxon>
    </lineage>
</organism>
<evidence type="ECO:0000313" key="3">
    <source>
        <dbReference type="Proteomes" id="UP000287908"/>
    </source>
</evidence>
<keyword evidence="3" id="KW-1185">Reference proteome</keyword>
<dbReference type="Proteomes" id="UP000287908">
    <property type="component" value="Unassembled WGS sequence"/>
</dbReference>
<name>A0A432ZHI3_9GAMM</name>
<reference evidence="2 3" key="1">
    <citation type="journal article" date="2011" name="Front. Microbiol.">
        <title>Genomic signatures of strain selection and enhancement in Bacillus atrophaeus var. globigii, a historical biowarfare simulant.</title>
        <authorList>
            <person name="Gibbons H.S."/>
            <person name="Broomall S.M."/>
            <person name="McNew L.A."/>
            <person name="Daligault H."/>
            <person name="Chapman C."/>
            <person name="Bruce D."/>
            <person name="Karavis M."/>
            <person name="Krepps M."/>
            <person name="McGregor P.A."/>
            <person name="Hong C."/>
            <person name="Park K.H."/>
            <person name="Akmal A."/>
            <person name="Feldman A."/>
            <person name="Lin J.S."/>
            <person name="Chang W.E."/>
            <person name="Higgs B.W."/>
            <person name="Demirev P."/>
            <person name="Lindquist J."/>
            <person name="Liem A."/>
            <person name="Fochler E."/>
            <person name="Read T.D."/>
            <person name="Tapia R."/>
            <person name="Johnson S."/>
            <person name="Bishop-Lilly K.A."/>
            <person name="Detter C."/>
            <person name="Han C."/>
            <person name="Sozhamannan S."/>
            <person name="Rosenzweig C.N."/>
            <person name="Skowronski E.W."/>
        </authorList>
    </citation>
    <scope>NUCLEOTIDE SEQUENCE [LARGE SCALE GENOMIC DNA]</scope>
    <source>
        <strain evidence="2 3">CL-SP19</strain>
    </source>
</reference>
<dbReference type="RefSeq" id="WP_126783704.1">
    <property type="nucleotide sequence ID" value="NZ_PIQF01000001.1"/>
</dbReference>
<feature type="signal peptide" evidence="1">
    <location>
        <begin position="1"/>
        <end position="23"/>
    </location>
</feature>
<protein>
    <submittedName>
        <fullName evidence="2">Uncharacterized protein</fullName>
    </submittedName>
</protein>
<keyword evidence="1" id="KW-0732">Signal</keyword>
<feature type="chain" id="PRO_5019313087" evidence="1">
    <location>
        <begin position="24"/>
        <end position="247"/>
    </location>
</feature>
<dbReference type="EMBL" id="PIQF01000001">
    <property type="protein sequence ID" value="RUO77431.1"/>
    <property type="molecule type" value="Genomic_DNA"/>
</dbReference>
<dbReference type="OrthoDB" id="6238168at2"/>
<proteinExistence type="predicted"/>
<evidence type="ECO:0000313" key="2">
    <source>
        <dbReference type="EMBL" id="RUO77431.1"/>
    </source>
</evidence>
<comment type="caution">
    <text evidence="2">The sequence shown here is derived from an EMBL/GenBank/DDBJ whole genome shotgun (WGS) entry which is preliminary data.</text>
</comment>